<dbReference type="InterPro" id="IPR050639">
    <property type="entry name" value="SSR_resolvase"/>
</dbReference>
<evidence type="ECO:0000256" key="2">
    <source>
        <dbReference type="ARBA" id="ARBA00023125"/>
    </source>
</evidence>
<sequence length="205" mass="23007">MPRNIAYLRVSTIDQDLEKNKADILHLANEKNLGRVEFVQEKVSGKVSWRSRKIGPILDELKTGDVILLSEFSRLGRSMLEVMEIISIAMQKGIRIYTVKGGWQLDDSIQSKVMAMVFAMASEIERDLISKRTKESLAAKKLSGIKLGRPTGPGKSKLDQFRPEIEALLLSGSSQKYIANRYHVTEATLSNWVKRNGVKKYGKAA</sequence>
<dbReference type="Proteomes" id="UP000612680">
    <property type="component" value="Chromosome"/>
</dbReference>
<dbReference type="InterPro" id="IPR006119">
    <property type="entry name" value="Resolv_N"/>
</dbReference>
<reference evidence="6 7" key="1">
    <citation type="submission" date="2020-06" db="EMBL/GenBank/DDBJ databases">
        <title>Dyadobacter sandarakinus sp. nov., isolated from the soil of the Arctic Yellow River Station.</title>
        <authorList>
            <person name="Zhang Y."/>
            <person name="Peng F."/>
        </authorList>
    </citation>
    <scope>NUCLEOTIDE SEQUENCE [LARGE SCALE GENOMIC DNA]</scope>
    <source>
        <strain evidence="6 7">Q3-56</strain>
    </source>
</reference>
<gene>
    <name evidence="6" type="ORF">HWI92_20835</name>
</gene>
<dbReference type="PROSITE" id="PS00397">
    <property type="entry name" value="RECOMBINASES_1"/>
    <property type="match status" value="1"/>
</dbReference>
<name>A0ABX7IDI9_9BACT</name>
<dbReference type="PANTHER" id="PTHR30461:SF19">
    <property type="entry name" value="SITE-SPECIFIC RECOMBINASE RESOLVASE FAMILY"/>
    <property type="match status" value="1"/>
</dbReference>
<evidence type="ECO:0000313" key="7">
    <source>
        <dbReference type="Proteomes" id="UP000612680"/>
    </source>
</evidence>
<protein>
    <submittedName>
        <fullName evidence="6">Recombinase family protein</fullName>
    </submittedName>
</protein>
<evidence type="ECO:0000313" key="6">
    <source>
        <dbReference type="EMBL" id="QRR03183.1"/>
    </source>
</evidence>
<dbReference type="InterPro" id="IPR036162">
    <property type="entry name" value="Resolvase-like_N_sf"/>
</dbReference>
<dbReference type="SUPFAM" id="SSF53041">
    <property type="entry name" value="Resolvase-like"/>
    <property type="match status" value="1"/>
</dbReference>
<dbReference type="RefSeq" id="WP_204658876.1">
    <property type="nucleotide sequence ID" value="NZ_CP056775.1"/>
</dbReference>
<keyword evidence="3" id="KW-0233">DNA recombination</keyword>
<dbReference type="Pfam" id="PF00239">
    <property type="entry name" value="Resolvase"/>
    <property type="match status" value="1"/>
</dbReference>
<dbReference type="CDD" id="cd03768">
    <property type="entry name" value="SR_ResInv"/>
    <property type="match status" value="1"/>
</dbReference>
<evidence type="ECO:0000256" key="1">
    <source>
        <dbReference type="ARBA" id="ARBA00022908"/>
    </source>
</evidence>
<dbReference type="PROSITE" id="PS51736">
    <property type="entry name" value="RECOMBINASES_3"/>
    <property type="match status" value="1"/>
</dbReference>
<keyword evidence="7" id="KW-1185">Reference proteome</keyword>
<dbReference type="PANTHER" id="PTHR30461">
    <property type="entry name" value="DNA-INVERTASE FROM LAMBDOID PROPHAGE"/>
    <property type="match status" value="1"/>
</dbReference>
<keyword evidence="2" id="KW-0238">DNA-binding</keyword>
<dbReference type="SMART" id="SM00857">
    <property type="entry name" value="Resolvase"/>
    <property type="match status" value="1"/>
</dbReference>
<feature type="domain" description="Resolvase/invertase-type recombinase catalytic" evidence="5">
    <location>
        <begin position="3"/>
        <end position="144"/>
    </location>
</feature>
<evidence type="ECO:0000259" key="5">
    <source>
        <dbReference type="PROSITE" id="PS51736"/>
    </source>
</evidence>
<organism evidence="6 7">
    <name type="scientific">Dyadobacter sandarakinus</name>
    <dbReference type="NCBI Taxonomy" id="2747268"/>
    <lineage>
        <taxon>Bacteria</taxon>
        <taxon>Pseudomonadati</taxon>
        <taxon>Bacteroidota</taxon>
        <taxon>Cytophagia</taxon>
        <taxon>Cytophagales</taxon>
        <taxon>Spirosomataceae</taxon>
        <taxon>Dyadobacter</taxon>
    </lineage>
</organism>
<evidence type="ECO:0000256" key="4">
    <source>
        <dbReference type="PROSITE-ProRule" id="PRU10137"/>
    </source>
</evidence>
<dbReference type="Gene3D" id="3.40.50.1390">
    <property type="entry name" value="Resolvase, N-terminal catalytic domain"/>
    <property type="match status" value="1"/>
</dbReference>
<dbReference type="InterPro" id="IPR006118">
    <property type="entry name" value="Recombinase_CS"/>
</dbReference>
<accession>A0ABX7IDI9</accession>
<keyword evidence="1" id="KW-0229">DNA integration</keyword>
<dbReference type="EMBL" id="CP056775">
    <property type="protein sequence ID" value="QRR03183.1"/>
    <property type="molecule type" value="Genomic_DNA"/>
</dbReference>
<feature type="active site" description="O-(5'-phospho-DNA)-serine intermediate" evidence="4">
    <location>
        <position position="11"/>
    </location>
</feature>
<evidence type="ECO:0000256" key="3">
    <source>
        <dbReference type="ARBA" id="ARBA00023172"/>
    </source>
</evidence>
<proteinExistence type="predicted"/>